<reference evidence="1" key="1">
    <citation type="submission" date="2021-02" db="EMBL/GenBank/DDBJ databases">
        <title>Natronoglycomyces albus gen. nov., sp. nov, a haloalkaliphilic actinobacterium from a soda solonchak soil.</title>
        <authorList>
            <person name="Sorokin D.Y."/>
            <person name="Khijniak T.V."/>
            <person name="Zakharycheva A.P."/>
            <person name="Boueva O.V."/>
            <person name="Ariskina E.V."/>
            <person name="Hahnke R.L."/>
            <person name="Bunk B."/>
            <person name="Sproer C."/>
            <person name="Schumann P."/>
            <person name="Evtushenko L.I."/>
            <person name="Kublanov I.V."/>
        </authorList>
    </citation>
    <scope>NUCLEOTIDE SEQUENCE</scope>
    <source>
        <strain evidence="1">DSM 106290</strain>
    </source>
</reference>
<protein>
    <submittedName>
        <fullName evidence="1">DUF3117 domain-containing protein</fullName>
    </submittedName>
</protein>
<evidence type="ECO:0000313" key="1">
    <source>
        <dbReference type="EMBL" id="QSB04598.1"/>
    </source>
</evidence>
<proteinExistence type="predicted"/>
<dbReference type="Proteomes" id="UP000662939">
    <property type="component" value="Chromosome"/>
</dbReference>
<name>A0A895XSI8_9ACTN</name>
<keyword evidence="2" id="KW-1185">Reference proteome</keyword>
<accession>A0A895XSI8</accession>
<dbReference type="EMBL" id="CP070496">
    <property type="protein sequence ID" value="QSB04598.1"/>
    <property type="molecule type" value="Genomic_DNA"/>
</dbReference>
<dbReference type="AlphaFoldDB" id="A0A895XSI8"/>
<dbReference type="InterPro" id="IPR021465">
    <property type="entry name" value="DUF3117"/>
</dbReference>
<sequence length="112" mass="11754">MAAMKPRTGDGPLEVTKEGRGVIMRVPLEGGGRLVVEMTPEEAETLSKELENLAKLPHVAAPSHLLSLTSDLVSAFELAPTARSRAIGRIASSCAVASSPFASWRGSIGMLL</sequence>
<evidence type="ECO:0000313" key="2">
    <source>
        <dbReference type="Proteomes" id="UP000662939"/>
    </source>
</evidence>
<dbReference type="Pfam" id="PF11314">
    <property type="entry name" value="DUF3117"/>
    <property type="match status" value="1"/>
</dbReference>
<dbReference type="KEGG" id="nav:JQS30_12565"/>
<gene>
    <name evidence="1" type="ORF">JQS30_12565</name>
</gene>
<organism evidence="1 2">
    <name type="scientific">Natronoglycomyces albus</name>
    <dbReference type="NCBI Taxonomy" id="2811108"/>
    <lineage>
        <taxon>Bacteria</taxon>
        <taxon>Bacillati</taxon>
        <taxon>Actinomycetota</taxon>
        <taxon>Actinomycetes</taxon>
        <taxon>Glycomycetales</taxon>
        <taxon>Glycomycetaceae</taxon>
        <taxon>Natronoglycomyces</taxon>
    </lineage>
</organism>